<comment type="caution">
    <text evidence="1">The sequence shown here is derived from an EMBL/GenBank/DDBJ whole genome shotgun (WGS) entry which is preliminary data.</text>
</comment>
<evidence type="ECO:0000313" key="2">
    <source>
        <dbReference type="Proteomes" id="UP000299102"/>
    </source>
</evidence>
<dbReference type="Proteomes" id="UP000299102">
    <property type="component" value="Unassembled WGS sequence"/>
</dbReference>
<evidence type="ECO:0000313" key="1">
    <source>
        <dbReference type="EMBL" id="GBP80943.1"/>
    </source>
</evidence>
<proteinExistence type="predicted"/>
<keyword evidence="2" id="KW-1185">Reference proteome</keyword>
<name>A0A4C1Z192_EUMVA</name>
<dbReference type="AlphaFoldDB" id="A0A4C1Z192"/>
<accession>A0A4C1Z192</accession>
<reference evidence="1 2" key="1">
    <citation type="journal article" date="2019" name="Commun. Biol.">
        <title>The bagworm genome reveals a unique fibroin gene that provides high tensile strength.</title>
        <authorList>
            <person name="Kono N."/>
            <person name="Nakamura H."/>
            <person name="Ohtoshi R."/>
            <person name="Tomita M."/>
            <person name="Numata K."/>
            <person name="Arakawa K."/>
        </authorList>
    </citation>
    <scope>NUCLEOTIDE SEQUENCE [LARGE SCALE GENOMIC DNA]</scope>
</reference>
<organism evidence="1 2">
    <name type="scientific">Eumeta variegata</name>
    <name type="common">Bagworm moth</name>
    <name type="synonym">Eumeta japonica</name>
    <dbReference type="NCBI Taxonomy" id="151549"/>
    <lineage>
        <taxon>Eukaryota</taxon>
        <taxon>Metazoa</taxon>
        <taxon>Ecdysozoa</taxon>
        <taxon>Arthropoda</taxon>
        <taxon>Hexapoda</taxon>
        <taxon>Insecta</taxon>
        <taxon>Pterygota</taxon>
        <taxon>Neoptera</taxon>
        <taxon>Endopterygota</taxon>
        <taxon>Lepidoptera</taxon>
        <taxon>Glossata</taxon>
        <taxon>Ditrysia</taxon>
        <taxon>Tineoidea</taxon>
        <taxon>Psychidae</taxon>
        <taxon>Oiketicinae</taxon>
        <taxon>Eumeta</taxon>
    </lineage>
</organism>
<sequence length="159" mass="17499">MKVVRWKLRECSVRLRRCALTGRGSAARAERGVLAETRDDYDKIPVKVESEGEDAVFHPVLNAEPGNLWKDSMTDIILHGKEENDLKRIEDEVVIKQELDIGPTILQPKTMARSFPPITSVFLQPSAPDPRPTTDSASGAASALACLGTMCILRSLVSE</sequence>
<protein>
    <submittedName>
        <fullName evidence="1">Uncharacterized protein</fullName>
    </submittedName>
</protein>
<dbReference type="EMBL" id="BGZK01001489">
    <property type="protein sequence ID" value="GBP80943.1"/>
    <property type="molecule type" value="Genomic_DNA"/>
</dbReference>
<gene>
    <name evidence="1" type="ORF">EVAR_56581_1</name>
</gene>